<protein>
    <submittedName>
        <fullName evidence="1">Uncharacterized protein</fullName>
    </submittedName>
</protein>
<accession>A0ACC2NEY3</accession>
<evidence type="ECO:0000313" key="2">
    <source>
        <dbReference type="Proteomes" id="UP001239111"/>
    </source>
</evidence>
<sequence length="435" mass="49534">MELGEIHSATNIATPCVELPQEPSYALAHSASIEITCTGGPAKEYLCPYCYDNGTTNMLKGKIIDHLLRKHTDQDVVRKIKSLPAAKRDKNGELSAKMKERSRLIEIFRKRGADIHIQIMKVGDQPQVERRSSHKTFLNSKRMCKICHGLFSQKSLHKHEPLCRSKHRLTKRAQESSREAHNLVLRNYHRIANEFILPHIVKMQNDQAGNEARFDIDIVRTMNMLAKKHGNDESNQRVAVTTGRLLGKINIGMKALHPEYKGTQSFATPRAKTNWDFESAMIVLDSLYEAYENNASVTSKTCQELISANPCLKNRSAATIRSFLQNQKKKSDAGKPTGFFQAYLKRKAQKKINEENTLSKPVETRVKKVTKYKIPNSVFSHFAEHIENGTVPTIEECCHVMKRSPGLRNFEPEKKKNWVAQVTKSNLEKAQLFEQ</sequence>
<name>A0ACC2NEY3_9HYME</name>
<reference evidence="1" key="1">
    <citation type="submission" date="2023-04" db="EMBL/GenBank/DDBJ databases">
        <title>A chromosome-level genome assembly of the parasitoid wasp Eretmocerus hayati.</title>
        <authorList>
            <person name="Zhong Y."/>
            <person name="Liu S."/>
            <person name="Liu Y."/>
        </authorList>
    </citation>
    <scope>NUCLEOTIDE SEQUENCE</scope>
    <source>
        <strain evidence="1">ZJU_SS_LIU_2023</strain>
    </source>
</reference>
<gene>
    <name evidence="1" type="ORF">QAD02_000435</name>
</gene>
<dbReference type="Proteomes" id="UP001239111">
    <property type="component" value="Chromosome 3"/>
</dbReference>
<comment type="caution">
    <text evidence="1">The sequence shown here is derived from an EMBL/GenBank/DDBJ whole genome shotgun (WGS) entry which is preliminary data.</text>
</comment>
<keyword evidence="2" id="KW-1185">Reference proteome</keyword>
<evidence type="ECO:0000313" key="1">
    <source>
        <dbReference type="EMBL" id="KAJ8669176.1"/>
    </source>
</evidence>
<proteinExistence type="predicted"/>
<organism evidence="1 2">
    <name type="scientific">Eretmocerus hayati</name>
    <dbReference type="NCBI Taxonomy" id="131215"/>
    <lineage>
        <taxon>Eukaryota</taxon>
        <taxon>Metazoa</taxon>
        <taxon>Ecdysozoa</taxon>
        <taxon>Arthropoda</taxon>
        <taxon>Hexapoda</taxon>
        <taxon>Insecta</taxon>
        <taxon>Pterygota</taxon>
        <taxon>Neoptera</taxon>
        <taxon>Endopterygota</taxon>
        <taxon>Hymenoptera</taxon>
        <taxon>Apocrita</taxon>
        <taxon>Proctotrupomorpha</taxon>
        <taxon>Chalcidoidea</taxon>
        <taxon>Aphelinidae</taxon>
        <taxon>Aphelininae</taxon>
        <taxon>Eretmocerus</taxon>
    </lineage>
</organism>
<dbReference type="EMBL" id="CM056743">
    <property type="protein sequence ID" value="KAJ8669176.1"/>
    <property type="molecule type" value="Genomic_DNA"/>
</dbReference>